<evidence type="ECO:0000256" key="5">
    <source>
        <dbReference type="ARBA" id="ARBA00022692"/>
    </source>
</evidence>
<evidence type="ECO:0000256" key="3">
    <source>
        <dbReference type="ARBA" id="ARBA00022448"/>
    </source>
</evidence>
<evidence type="ECO:0000256" key="1">
    <source>
        <dbReference type="ARBA" id="ARBA00004127"/>
    </source>
</evidence>
<feature type="transmembrane region" description="Helical" evidence="10">
    <location>
        <begin position="258"/>
        <end position="291"/>
    </location>
</feature>
<feature type="transmembrane region" description="Helical" evidence="10">
    <location>
        <begin position="589"/>
        <end position="609"/>
    </location>
</feature>
<feature type="transmembrane region" description="Helical" evidence="10">
    <location>
        <begin position="435"/>
        <end position="459"/>
    </location>
</feature>
<feature type="transmembrane region" description="Helical" evidence="10">
    <location>
        <begin position="839"/>
        <end position="860"/>
    </location>
</feature>
<feature type="compositionally biased region" description="Polar residues" evidence="9">
    <location>
        <begin position="32"/>
        <end position="41"/>
    </location>
</feature>
<dbReference type="PANTHER" id="PTHR31503:SF10">
    <property type="entry name" value="VNX1 PROTEIN"/>
    <property type="match status" value="1"/>
</dbReference>
<keyword evidence="7" id="KW-0406">Ion transport</keyword>
<keyword evidence="8 10" id="KW-0472">Membrane</keyword>
<dbReference type="Gene3D" id="1.20.1420.30">
    <property type="entry name" value="NCX, central ion-binding region"/>
    <property type="match status" value="2"/>
</dbReference>
<evidence type="ECO:0000313" key="14">
    <source>
        <dbReference type="Proteomes" id="UP000268162"/>
    </source>
</evidence>
<dbReference type="GO" id="GO:0005774">
    <property type="term" value="C:vacuolar membrane"/>
    <property type="evidence" value="ECO:0007669"/>
    <property type="project" value="UniProtKB-ARBA"/>
</dbReference>
<dbReference type="GO" id="GO:0012505">
    <property type="term" value="C:endomembrane system"/>
    <property type="evidence" value="ECO:0007669"/>
    <property type="project" value="UniProtKB-SubCell"/>
</dbReference>
<dbReference type="Pfam" id="PF01699">
    <property type="entry name" value="Na_Ca_ex"/>
    <property type="match status" value="2"/>
</dbReference>
<feature type="compositionally biased region" description="Polar residues" evidence="9">
    <location>
        <begin position="1"/>
        <end position="19"/>
    </location>
</feature>
<evidence type="ECO:0000256" key="10">
    <source>
        <dbReference type="SAM" id="Phobius"/>
    </source>
</evidence>
<evidence type="ECO:0000256" key="7">
    <source>
        <dbReference type="ARBA" id="ARBA00023065"/>
    </source>
</evidence>
<keyword evidence="6 10" id="KW-1133">Transmembrane helix</keyword>
<evidence type="ECO:0000256" key="8">
    <source>
        <dbReference type="ARBA" id="ARBA00023136"/>
    </source>
</evidence>
<dbReference type="Proteomes" id="UP000268162">
    <property type="component" value="Unassembled WGS sequence"/>
</dbReference>
<dbReference type="InterPro" id="IPR004713">
    <property type="entry name" value="CaH_exchang"/>
</dbReference>
<dbReference type="EMBL" id="ML002269">
    <property type="protein sequence ID" value="RKP39465.1"/>
    <property type="molecule type" value="Genomic_DNA"/>
</dbReference>
<dbReference type="STRING" id="215637.A0A4Q0A0B1"/>
<feature type="region of interest" description="Disordered" evidence="9">
    <location>
        <begin position="650"/>
        <end position="762"/>
    </location>
</feature>
<feature type="transmembrane region" description="Helical" evidence="10">
    <location>
        <begin position="872"/>
        <end position="891"/>
    </location>
</feature>
<name>A0A4Q0A0B1_9FUNG</name>
<feature type="domain" description="Sodium/calcium exchanger membrane region" evidence="11">
    <location>
        <begin position="406"/>
        <end position="521"/>
    </location>
</feature>
<organism evidence="13 14">
    <name type="scientific">Dimargaris cristalligena</name>
    <dbReference type="NCBI Taxonomy" id="215637"/>
    <lineage>
        <taxon>Eukaryota</taxon>
        <taxon>Fungi</taxon>
        <taxon>Fungi incertae sedis</taxon>
        <taxon>Zoopagomycota</taxon>
        <taxon>Kickxellomycotina</taxon>
        <taxon>Dimargaritomycetes</taxon>
        <taxon>Dimargaritales</taxon>
        <taxon>Dimargaritaceae</taxon>
        <taxon>Dimargaris</taxon>
    </lineage>
</organism>
<feature type="transmembrane region" description="Helical" evidence="10">
    <location>
        <begin position="503"/>
        <end position="523"/>
    </location>
</feature>
<feature type="transmembrane region" description="Helical" evidence="10">
    <location>
        <begin position="369"/>
        <end position="386"/>
    </location>
</feature>
<comment type="similarity">
    <text evidence="2">Belongs to the Ca(2+):cation antiporter (CaCA) (TC 2.A.19) family.</text>
</comment>
<dbReference type="InterPro" id="IPR044880">
    <property type="entry name" value="NCX_ion-bd_dom_sf"/>
</dbReference>
<dbReference type="FunFam" id="1.20.1420.30:FF:000014">
    <property type="entry name" value="Cation/H+ exchanger protein 2"/>
    <property type="match status" value="1"/>
</dbReference>
<evidence type="ECO:0000259" key="11">
    <source>
        <dbReference type="Pfam" id="PF01699"/>
    </source>
</evidence>
<feature type="compositionally biased region" description="Acidic residues" evidence="9">
    <location>
        <begin position="50"/>
        <end position="64"/>
    </location>
</feature>
<dbReference type="InterPro" id="IPR005185">
    <property type="entry name" value="YccF"/>
</dbReference>
<feature type="transmembrane region" description="Helical" evidence="10">
    <location>
        <begin position="903"/>
        <end position="922"/>
    </location>
</feature>
<evidence type="ECO:0000256" key="4">
    <source>
        <dbReference type="ARBA" id="ARBA00022553"/>
    </source>
</evidence>
<dbReference type="PANTHER" id="PTHR31503">
    <property type="entry name" value="VACUOLAR CALCIUM ION TRANSPORTER"/>
    <property type="match status" value="1"/>
</dbReference>
<dbReference type="AlphaFoldDB" id="A0A4Q0A0B1"/>
<keyword evidence="5 10" id="KW-0812">Transmembrane</keyword>
<keyword evidence="4" id="KW-0597">Phosphoprotein</keyword>
<protein>
    <submittedName>
        <fullName evidence="13">Sodium/calcium exchanger protein-domain-containing protein</fullName>
    </submittedName>
</protein>
<comment type="subcellular location">
    <subcellularLocation>
        <location evidence="1">Endomembrane system</location>
        <topology evidence="1">Multi-pass membrane protein</topology>
    </subcellularLocation>
</comment>
<feature type="transmembrane region" description="Helical" evidence="10">
    <location>
        <begin position="156"/>
        <end position="172"/>
    </location>
</feature>
<gene>
    <name evidence="13" type="ORF">BJ085DRAFT_18619</name>
</gene>
<feature type="domain" description="Inner membrane component" evidence="12">
    <location>
        <begin position="123"/>
        <end position="173"/>
    </location>
</feature>
<feature type="domain" description="Sodium/calcium exchanger membrane region" evidence="11">
    <location>
        <begin position="769"/>
        <end position="921"/>
    </location>
</feature>
<feature type="transmembrane region" description="Helical" evidence="10">
    <location>
        <begin position="125"/>
        <end position="149"/>
    </location>
</feature>
<evidence type="ECO:0000256" key="9">
    <source>
        <dbReference type="SAM" id="MobiDB-lite"/>
    </source>
</evidence>
<evidence type="ECO:0000256" key="6">
    <source>
        <dbReference type="ARBA" id="ARBA00022989"/>
    </source>
</evidence>
<keyword evidence="14" id="KW-1185">Reference proteome</keyword>
<sequence>MSDSSVGQGTNYDQRSTRSAGDAPPVPRSRNSRANLQSPVRDSNHREGNGDNEDDDEEDADSILDDPDATLKERQEAMNISHPFGLPLWKPALYKKSRSITRFANRALHVVPKSSSDLFLQPGNILWVLVFGWWLSVVVAVAGVVLYCVPTDGHRFGRVLMGLSYYLLWPFGRPVERVNPMGWTAPPPADPATITTTNTDLEAALDMYDGDDDDYDNDNNDQETRPLLSSVDDLGRPAASVRRNTTSSERLPASAGKFAFYTVYFLLIAPLLLIVSGICWFCVVTIPMARLSYKLAKYLRRAPLQLRFRRETPPPSTTAPTAAGDTCTLDHVHSHAPLPASSSGKPANTILLCVHEATGFQYYKYTIDGVNIIFINLLFVVVFVLVDAHFIGPWTNHSTFLSNEGLIFNLSLLSTIPLSYFIGQAVSSISAQSSLGLGAVINATFGSIIEVILSMMAIIQGKSVLIEGALIGSFLAGLLLMPGMSMVAGGLKQKEQRFNVRSTGVSSTLLIMSIIGAFAPTLFYQVYGTYELSCTSCPSSAAVFGSDIDDGFKPPKGGHSQMPWQCSGCSYRQGHPVHDPFFHSHAKPFMYFCAAILPTAYLVGLWFTLRTHVKHIYSQPHPEGSRESRFLNRALNLHILQQLFTSHRGSKDNLHQIPEGAEGSGPVATTSHYSPSLGGGPSHHDRGSFHQSISPAMLPHSSPAILPKSPETFIPLDNHDTMNTMAEPGTDEHQSPHIYPHNAATDDEGDGGGHGGGGHDSPNWSKTKSAAVLVGCTLLFSAIAEILVDCADSVIEALHIDQKFLGLTLFALAPNVPEITNAIAFAYQKNISLALEICSAYTVQVSLLQIPVLVLFSALWNGGPAIPNVGNLFTLIFPPWDLIAVLFSIYLITYTYIEGKSNYFKGAILVLSYSVWLFSFFFEPDTAANYHL</sequence>
<dbReference type="Pfam" id="PF03733">
    <property type="entry name" value="YccF"/>
    <property type="match status" value="1"/>
</dbReference>
<feature type="transmembrane region" description="Helical" evidence="10">
    <location>
        <begin position="406"/>
        <end position="423"/>
    </location>
</feature>
<dbReference type="InterPro" id="IPR004837">
    <property type="entry name" value="NaCa_Exmemb"/>
</dbReference>
<reference evidence="14" key="1">
    <citation type="journal article" date="2018" name="Nat. Microbiol.">
        <title>Leveraging single-cell genomics to expand the fungal tree of life.</title>
        <authorList>
            <person name="Ahrendt S.R."/>
            <person name="Quandt C.A."/>
            <person name="Ciobanu D."/>
            <person name="Clum A."/>
            <person name="Salamov A."/>
            <person name="Andreopoulos B."/>
            <person name="Cheng J.F."/>
            <person name="Woyke T."/>
            <person name="Pelin A."/>
            <person name="Henrissat B."/>
            <person name="Reynolds N.K."/>
            <person name="Benny G.L."/>
            <person name="Smith M.E."/>
            <person name="James T.Y."/>
            <person name="Grigoriev I.V."/>
        </authorList>
    </citation>
    <scope>NUCLEOTIDE SEQUENCE [LARGE SCALE GENOMIC DNA]</scope>
    <source>
        <strain evidence="14">RSA 468</strain>
    </source>
</reference>
<feature type="transmembrane region" description="Helical" evidence="10">
    <location>
        <begin position="471"/>
        <end position="491"/>
    </location>
</feature>
<feature type="region of interest" description="Disordered" evidence="9">
    <location>
        <begin position="1"/>
        <end position="64"/>
    </location>
</feature>
<evidence type="ECO:0000256" key="2">
    <source>
        <dbReference type="ARBA" id="ARBA00008170"/>
    </source>
</evidence>
<keyword evidence="3" id="KW-0813">Transport</keyword>
<evidence type="ECO:0000313" key="13">
    <source>
        <dbReference type="EMBL" id="RKP39465.1"/>
    </source>
</evidence>
<dbReference type="GO" id="GO:0006874">
    <property type="term" value="P:intracellular calcium ion homeostasis"/>
    <property type="evidence" value="ECO:0007669"/>
    <property type="project" value="TreeGrafter"/>
</dbReference>
<accession>A0A4Q0A0B1</accession>
<proteinExistence type="inferred from homology"/>
<dbReference type="GO" id="GO:0015369">
    <property type="term" value="F:calcium:proton antiporter activity"/>
    <property type="evidence" value="ECO:0007669"/>
    <property type="project" value="TreeGrafter"/>
</dbReference>
<evidence type="ECO:0000259" key="12">
    <source>
        <dbReference type="Pfam" id="PF03733"/>
    </source>
</evidence>